<dbReference type="PANTHER" id="PTHR47466:SF1">
    <property type="entry name" value="METALLOPROTEASE MEP1 (AFU_ORTHOLOGUE AFUA_1G07730)-RELATED"/>
    <property type="match status" value="1"/>
</dbReference>
<name>A0A8J3D0P9_9BACT</name>
<keyword evidence="7" id="KW-0482">Metalloprotease</keyword>
<evidence type="ECO:0000256" key="5">
    <source>
        <dbReference type="ARBA" id="ARBA00022801"/>
    </source>
</evidence>
<dbReference type="Pfam" id="PF18962">
    <property type="entry name" value="Por_Secre_tail"/>
    <property type="match status" value="1"/>
</dbReference>
<evidence type="ECO:0008006" key="13">
    <source>
        <dbReference type="Google" id="ProtNLM"/>
    </source>
</evidence>
<dbReference type="NCBIfam" id="NF038128">
    <property type="entry name" value="choice_anch_J"/>
    <property type="match status" value="1"/>
</dbReference>
<dbReference type="Gene3D" id="2.60.40.10">
    <property type="entry name" value="Immunoglobulins"/>
    <property type="match status" value="1"/>
</dbReference>
<gene>
    <name evidence="11" type="ORF">GCM10008106_35500</name>
</gene>
<dbReference type="EMBL" id="BMYF01000028">
    <property type="protein sequence ID" value="GHB51646.1"/>
    <property type="molecule type" value="Genomic_DNA"/>
</dbReference>
<dbReference type="CDD" id="cd04275">
    <property type="entry name" value="ZnMc_pappalysin_like"/>
    <property type="match status" value="1"/>
</dbReference>
<evidence type="ECO:0000256" key="8">
    <source>
        <dbReference type="ARBA" id="ARBA00023157"/>
    </source>
</evidence>
<dbReference type="GO" id="GO:0046872">
    <property type="term" value="F:metal ion binding"/>
    <property type="evidence" value="ECO:0007669"/>
    <property type="project" value="UniProtKB-KW"/>
</dbReference>
<keyword evidence="8" id="KW-1015">Disulfide bond</keyword>
<dbReference type="PANTHER" id="PTHR47466">
    <property type="match status" value="1"/>
</dbReference>
<keyword evidence="4" id="KW-0732">Signal</keyword>
<keyword evidence="12" id="KW-1185">Reference proteome</keyword>
<protein>
    <recommendedName>
        <fullName evidence="13">Por secretion system C-terminal sorting domain-containing protein</fullName>
    </recommendedName>
</protein>
<dbReference type="SUPFAM" id="SSF55486">
    <property type="entry name" value="Metalloproteases ('zincins'), catalytic domain"/>
    <property type="match status" value="1"/>
</dbReference>
<reference evidence="11" key="2">
    <citation type="submission" date="2020-09" db="EMBL/GenBank/DDBJ databases">
        <authorList>
            <person name="Sun Q."/>
            <person name="Kim S."/>
        </authorList>
    </citation>
    <scope>NUCLEOTIDE SEQUENCE</scope>
    <source>
        <strain evidence="11">KCTC 23224</strain>
    </source>
</reference>
<evidence type="ECO:0000256" key="2">
    <source>
        <dbReference type="ARBA" id="ARBA00022670"/>
    </source>
</evidence>
<proteinExistence type="inferred from homology"/>
<dbReference type="GO" id="GO:0008237">
    <property type="term" value="F:metallopeptidase activity"/>
    <property type="evidence" value="ECO:0007669"/>
    <property type="project" value="UniProtKB-KW"/>
</dbReference>
<evidence type="ECO:0000259" key="9">
    <source>
        <dbReference type="Pfam" id="PF05572"/>
    </source>
</evidence>
<reference evidence="11" key="1">
    <citation type="journal article" date="2014" name="Int. J. Syst. Evol. Microbiol.">
        <title>Complete genome sequence of Corynebacterium casei LMG S-19264T (=DSM 44701T), isolated from a smear-ripened cheese.</title>
        <authorList>
            <consortium name="US DOE Joint Genome Institute (JGI-PGF)"/>
            <person name="Walter F."/>
            <person name="Albersmeier A."/>
            <person name="Kalinowski J."/>
            <person name="Ruckert C."/>
        </authorList>
    </citation>
    <scope>NUCLEOTIDE SEQUENCE</scope>
    <source>
        <strain evidence="11">KCTC 23224</strain>
    </source>
</reference>
<dbReference type="InterPro" id="IPR024079">
    <property type="entry name" value="MetalloPept_cat_dom_sf"/>
</dbReference>
<evidence type="ECO:0000256" key="1">
    <source>
        <dbReference type="ARBA" id="ARBA00008721"/>
    </source>
</evidence>
<organism evidence="11 12">
    <name type="scientific">Mongoliitalea lutea</name>
    <dbReference type="NCBI Taxonomy" id="849756"/>
    <lineage>
        <taxon>Bacteria</taxon>
        <taxon>Pseudomonadati</taxon>
        <taxon>Bacteroidota</taxon>
        <taxon>Cytophagia</taxon>
        <taxon>Cytophagales</taxon>
        <taxon>Cyclobacteriaceae</taxon>
        <taxon>Mongoliitalea</taxon>
    </lineage>
</organism>
<dbReference type="NCBIfam" id="TIGR04183">
    <property type="entry name" value="Por_Secre_tail"/>
    <property type="match status" value="1"/>
</dbReference>
<feature type="domain" description="Secretion system C-terminal sorting" evidence="10">
    <location>
        <begin position="891"/>
        <end position="966"/>
    </location>
</feature>
<evidence type="ECO:0000313" key="11">
    <source>
        <dbReference type="EMBL" id="GHB51646.1"/>
    </source>
</evidence>
<keyword evidence="6" id="KW-0862">Zinc</keyword>
<dbReference type="GO" id="GO:0006508">
    <property type="term" value="P:proteolysis"/>
    <property type="evidence" value="ECO:0007669"/>
    <property type="project" value="UniProtKB-KW"/>
</dbReference>
<keyword evidence="2" id="KW-0645">Protease</keyword>
<dbReference type="RefSeq" id="WP_189586092.1">
    <property type="nucleotide sequence ID" value="NZ_BMYF01000028.1"/>
</dbReference>
<evidence type="ECO:0000256" key="7">
    <source>
        <dbReference type="ARBA" id="ARBA00023049"/>
    </source>
</evidence>
<comment type="similarity">
    <text evidence="1">Belongs to the peptidase M43B family.</text>
</comment>
<accession>A0A8J3D0P9</accession>
<dbReference type="Gene3D" id="3.40.390.10">
    <property type="entry name" value="Collagenase (Catalytic Domain)"/>
    <property type="match status" value="1"/>
</dbReference>
<evidence type="ECO:0000256" key="3">
    <source>
        <dbReference type="ARBA" id="ARBA00022723"/>
    </source>
</evidence>
<evidence type="ECO:0000259" key="10">
    <source>
        <dbReference type="Pfam" id="PF18962"/>
    </source>
</evidence>
<dbReference type="InterPro" id="IPR008754">
    <property type="entry name" value="Peptidase_M43"/>
</dbReference>
<evidence type="ECO:0000256" key="6">
    <source>
        <dbReference type="ARBA" id="ARBA00022833"/>
    </source>
</evidence>
<keyword evidence="5" id="KW-0378">Hydrolase</keyword>
<comment type="caution">
    <text evidence="11">The sequence shown here is derived from an EMBL/GenBank/DDBJ whole genome shotgun (WGS) entry which is preliminary data.</text>
</comment>
<dbReference type="Proteomes" id="UP000642809">
    <property type="component" value="Unassembled WGS sequence"/>
</dbReference>
<dbReference type="Pfam" id="PF05572">
    <property type="entry name" value="Peptidase_M43"/>
    <property type="match status" value="1"/>
</dbReference>
<evidence type="ECO:0000313" key="12">
    <source>
        <dbReference type="Proteomes" id="UP000642809"/>
    </source>
</evidence>
<sequence length="967" mass="107411">MEELFEEKLGIYGTKEYFESWLKEKKVVRDGKLQSLRTQNEIKTIPVVVHVIHNGTAEGVGANIPLGQIESQIKTLNEDFRRQNPDRTQTPGDFQSVAADTKIEFVLAKQDPNGLPTTGIVRVQGPRNVYSPSDATLISQTSSWPPEEYFNIWVVQLTSPIIGFAVFPVSDLPGLNFPTSIRDLDGITVDFRYFGTGFNAVSTSRGRTATHEVGHFLGLRHIWGDGDCSVDDFVADTPRQDGPNNICRTINPRITCDSRDMVENYMDYTTDACMNLFTMGQSERMNIVLENSPRRASLVNNRATREPELLANDLSLRAVLEPQDFICDPVVIPSLVVLNTGNNAVNSTTIEIRLNNQIIETRTFDLDLATGEFDTLRFNALELAGVGNQFTATILTVNGIQDINSSNNTLTSTPVLQGQISLPYNLDLQDVGNSWIIRNPDDSFTWEVVNNQFVDGSVRPLIRLRNYEYDANGQLDFLISPQINLSEFPNAQLVFRMAHAPFAAQGFSDVLYVAISTDCGNTFNLIDAPYAKNAEFLQTVNPILDEFVANSDAQFRTEIVNLAPFKDLGNVRIAFINQNGFGNNIFLKDIQILTEETFNYKVEMSSLISPNPITNNNYENEQIEIFNSGNLPATGFILRRRYGNSPQIPFIFRGQIAPGASAILNLPKTTLNGTQNFQFSLENPSFDQNPGNSSSLSRFVVIDTETQRTPWRQNFDNIATLSPWVTINPENNNPAWTLTPVQNAPNSNVVRAQATAPGNSFWLGTPIFELNRSPQAGLFFDRAAGPMPSTAVLRVLGSETGGGTYREVLTLRGSEISTVTSGEPNPNNPNDFRRTFVNLSEFAGRGKTTSRVAIVLEGINPEDGPVFLNNAELFISANPEPVDPGVGNVRLYPNPARNQFNLAFNLRNFEMVNIKMISPTGALVHDVDYPNTLNQTYSFTTQMLSKGLFIIQISSPTITETKKLYIH</sequence>
<feature type="domain" description="Peptidase M43 pregnancy-associated plasma-A" evidence="9">
    <location>
        <begin position="142"/>
        <end position="289"/>
    </location>
</feature>
<keyword evidence="3" id="KW-0479">Metal-binding</keyword>
<dbReference type="InterPro" id="IPR013783">
    <property type="entry name" value="Ig-like_fold"/>
</dbReference>
<dbReference type="InterPro" id="IPR026444">
    <property type="entry name" value="Secre_tail"/>
</dbReference>
<dbReference type="AlphaFoldDB" id="A0A8J3D0P9"/>
<evidence type="ECO:0000256" key="4">
    <source>
        <dbReference type="ARBA" id="ARBA00022729"/>
    </source>
</evidence>